<protein>
    <submittedName>
        <fullName evidence="2">Uncharacterized protein</fullName>
    </submittedName>
</protein>
<name>A0AAD7J9I9_9AGAR</name>
<evidence type="ECO:0000313" key="3">
    <source>
        <dbReference type="Proteomes" id="UP001215598"/>
    </source>
</evidence>
<comment type="caution">
    <text evidence="2">The sequence shown here is derived from an EMBL/GenBank/DDBJ whole genome shotgun (WGS) entry which is preliminary data.</text>
</comment>
<evidence type="ECO:0000313" key="2">
    <source>
        <dbReference type="EMBL" id="KAJ7759074.1"/>
    </source>
</evidence>
<reference evidence="2" key="1">
    <citation type="submission" date="2023-03" db="EMBL/GenBank/DDBJ databases">
        <title>Massive genome expansion in bonnet fungi (Mycena s.s.) driven by repeated elements and novel gene families across ecological guilds.</title>
        <authorList>
            <consortium name="Lawrence Berkeley National Laboratory"/>
            <person name="Harder C.B."/>
            <person name="Miyauchi S."/>
            <person name="Viragh M."/>
            <person name="Kuo A."/>
            <person name="Thoen E."/>
            <person name="Andreopoulos B."/>
            <person name="Lu D."/>
            <person name="Skrede I."/>
            <person name="Drula E."/>
            <person name="Henrissat B."/>
            <person name="Morin E."/>
            <person name="Kohler A."/>
            <person name="Barry K."/>
            <person name="LaButti K."/>
            <person name="Morin E."/>
            <person name="Salamov A."/>
            <person name="Lipzen A."/>
            <person name="Mereny Z."/>
            <person name="Hegedus B."/>
            <person name="Baldrian P."/>
            <person name="Stursova M."/>
            <person name="Weitz H."/>
            <person name="Taylor A."/>
            <person name="Grigoriev I.V."/>
            <person name="Nagy L.G."/>
            <person name="Martin F."/>
            <person name="Kauserud H."/>
        </authorList>
    </citation>
    <scope>NUCLEOTIDE SEQUENCE</scope>
    <source>
        <strain evidence="2">CBHHK182m</strain>
    </source>
</reference>
<sequence>MGGWGARCVKGWADLRRAAPFEAASASTGTEKGDKEKEKEKDRGKVAGEKRSQENARQVKEGQKALEGIEEGVEVEVEVDVDDPLDDGRGLLSARWGAGHAGSAFEVLGVWIGEKNTAHNLTRPNRAQRLAEYAVRRADLGLCPPAAPTTKKTNDRPRAPSPFPALSLSFREYGHGNVEPPAPNAPGCTRPLCPARRPASLAGRKRRMRPWGEHYPPVSRGAGPNGNGVLGPVWEVPEEGGNGMDVDKEPTEDEGGECACRTLATADWGAMKGRTVVCRFGNAGGT</sequence>
<feature type="compositionally biased region" description="Basic and acidic residues" evidence="1">
    <location>
        <begin position="31"/>
        <end position="64"/>
    </location>
</feature>
<gene>
    <name evidence="2" type="ORF">B0H16DRAFT_629565</name>
</gene>
<dbReference type="Proteomes" id="UP001215598">
    <property type="component" value="Unassembled WGS sequence"/>
</dbReference>
<dbReference type="EMBL" id="JARKIB010000040">
    <property type="protein sequence ID" value="KAJ7759074.1"/>
    <property type="molecule type" value="Genomic_DNA"/>
</dbReference>
<proteinExistence type="predicted"/>
<dbReference type="AlphaFoldDB" id="A0AAD7J9I9"/>
<feature type="region of interest" description="Disordered" evidence="1">
    <location>
        <begin position="200"/>
        <end position="226"/>
    </location>
</feature>
<keyword evidence="3" id="KW-1185">Reference proteome</keyword>
<evidence type="ECO:0000256" key="1">
    <source>
        <dbReference type="SAM" id="MobiDB-lite"/>
    </source>
</evidence>
<organism evidence="2 3">
    <name type="scientific">Mycena metata</name>
    <dbReference type="NCBI Taxonomy" id="1033252"/>
    <lineage>
        <taxon>Eukaryota</taxon>
        <taxon>Fungi</taxon>
        <taxon>Dikarya</taxon>
        <taxon>Basidiomycota</taxon>
        <taxon>Agaricomycotina</taxon>
        <taxon>Agaricomycetes</taxon>
        <taxon>Agaricomycetidae</taxon>
        <taxon>Agaricales</taxon>
        <taxon>Marasmiineae</taxon>
        <taxon>Mycenaceae</taxon>
        <taxon>Mycena</taxon>
    </lineage>
</organism>
<feature type="region of interest" description="Disordered" evidence="1">
    <location>
        <begin position="19"/>
        <end position="71"/>
    </location>
</feature>
<accession>A0AAD7J9I9</accession>